<dbReference type="GO" id="GO:0012505">
    <property type="term" value="C:endomembrane system"/>
    <property type="evidence" value="ECO:0007669"/>
    <property type="project" value="TreeGrafter"/>
</dbReference>
<dbReference type="SUPFAM" id="SSF63829">
    <property type="entry name" value="Calcium-dependent phosphotriesterase"/>
    <property type="match status" value="1"/>
</dbReference>
<dbReference type="InterPro" id="IPR018119">
    <property type="entry name" value="Strictosidine_synth_cons-reg"/>
</dbReference>
<dbReference type="Gene3D" id="2.120.10.30">
    <property type="entry name" value="TolB, C-terminal domain"/>
    <property type="match status" value="1"/>
</dbReference>
<reference evidence="5" key="2">
    <citation type="journal article" date="2023" name="Infect Dis Poverty">
        <title>Chromosome-scale genome of the human blood fluke Schistosoma mekongi and its implications for public health.</title>
        <authorList>
            <person name="Zhou M."/>
            <person name="Xu L."/>
            <person name="Xu D."/>
            <person name="Chen W."/>
            <person name="Khan J."/>
            <person name="Hu Y."/>
            <person name="Huang H."/>
            <person name="Wei H."/>
            <person name="Zhang Y."/>
            <person name="Chusongsang P."/>
            <person name="Tanasarnprasert K."/>
            <person name="Hu X."/>
            <person name="Limpanont Y."/>
            <person name="Lv Z."/>
        </authorList>
    </citation>
    <scope>NUCLEOTIDE SEQUENCE</scope>
    <source>
        <strain evidence="5">LV_2022a</strain>
    </source>
</reference>
<evidence type="ECO:0000313" key="5">
    <source>
        <dbReference type="EMBL" id="KAK4469550.1"/>
    </source>
</evidence>
<dbReference type="InterPro" id="IPR011042">
    <property type="entry name" value="6-blade_b-propeller_TolB-like"/>
</dbReference>
<evidence type="ECO:0000313" key="6">
    <source>
        <dbReference type="Proteomes" id="UP001292079"/>
    </source>
</evidence>
<sequence>MFQRRVLFLANSFLKIQNRECSLHGNNQYYVLTIINVYEITPTIELDNQLITNKKYGKLEKINLVNYTGPESFVYHDGSLYTSVVQGEILRINDSGTYIHAKLGPPNCVGLNKCGRPLGLKLFNNSENILITDAFLGLFSVSVKDGYVKKLFPLDAEFRVTFFDDTVVLPNGSFIVTEASTKYPLSHLWPALLEREPSGRLTMVDTKTGQYSHIFKNLRFPNGIELHSDGKSILFVETMKLRVLRLSLDSGNVTVFADGLPGFPDNIKSSPRGGYWVPVSNLRQEPKVALLIKYMPSFPCIRELISNLIYLFSYKIAPVGNSSILIRLDENGKIEEIWKDFQSELPNACEVLEDNNTLFIGSYYLPYFGRLKRLPNESLKNASMVN</sequence>
<organism evidence="5 6">
    <name type="scientific">Schistosoma mekongi</name>
    <name type="common">Parasitic worm</name>
    <dbReference type="NCBI Taxonomy" id="38744"/>
    <lineage>
        <taxon>Eukaryota</taxon>
        <taxon>Metazoa</taxon>
        <taxon>Spiralia</taxon>
        <taxon>Lophotrochozoa</taxon>
        <taxon>Platyhelminthes</taxon>
        <taxon>Trematoda</taxon>
        <taxon>Digenea</taxon>
        <taxon>Strigeidida</taxon>
        <taxon>Schistosomatoidea</taxon>
        <taxon>Schistosomatidae</taxon>
        <taxon>Schistosoma</taxon>
    </lineage>
</organism>
<feature type="domain" description="Strictosidine synthase conserved region" evidence="4">
    <location>
        <begin position="168"/>
        <end position="245"/>
    </location>
</feature>
<dbReference type="PANTHER" id="PTHR10426:SF88">
    <property type="entry name" value="ADIPOCYTE PLASMA MEMBRANE-ASSOCIATED PROTEIN HEMOMUCIN-RELATED"/>
    <property type="match status" value="1"/>
</dbReference>
<evidence type="ECO:0000256" key="2">
    <source>
        <dbReference type="ARBA" id="ARBA00022553"/>
    </source>
</evidence>
<evidence type="ECO:0000256" key="1">
    <source>
        <dbReference type="ARBA" id="ARBA00009191"/>
    </source>
</evidence>
<dbReference type="Pfam" id="PF03088">
    <property type="entry name" value="Str_synth"/>
    <property type="match status" value="1"/>
</dbReference>
<protein>
    <recommendedName>
        <fullName evidence="4">Strictosidine synthase conserved region domain-containing protein</fullName>
    </recommendedName>
</protein>
<accession>A0AAE1Z8F9</accession>
<dbReference type="PANTHER" id="PTHR10426">
    <property type="entry name" value="STRICTOSIDINE SYNTHASE-RELATED"/>
    <property type="match status" value="1"/>
</dbReference>
<comment type="caution">
    <text evidence="5">The sequence shown here is derived from an EMBL/GenBank/DDBJ whole genome shotgun (WGS) entry which is preliminary data.</text>
</comment>
<keyword evidence="2" id="KW-0597">Phosphoprotein</keyword>
<dbReference type="GO" id="GO:0016787">
    <property type="term" value="F:hydrolase activity"/>
    <property type="evidence" value="ECO:0007669"/>
    <property type="project" value="TreeGrafter"/>
</dbReference>
<comment type="similarity">
    <text evidence="1">Belongs to the strictosidine synthase family.</text>
</comment>
<gene>
    <name evidence="5" type="ORF">MN116_007091</name>
</gene>
<dbReference type="AlphaFoldDB" id="A0AAE1Z8F9"/>
<dbReference type="Pfam" id="PF20067">
    <property type="entry name" value="SSL_N"/>
    <property type="match status" value="1"/>
</dbReference>
<proteinExistence type="inferred from homology"/>
<evidence type="ECO:0000259" key="4">
    <source>
        <dbReference type="Pfam" id="PF03088"/>
    </source>
</evidence>
<keyword evidence="6" id="KW-1185">Reference proteome</keyword>
<evidence type="ECO:0000256" key="3">
    <source>
        <dbReference type="ARBA" id="ARBA00023180"/>
    </source>
</evidence>
<reference evidence="5" key="1">
    <citation type="submission" date="2022-04" db="EMBL/GenBank/DDBJ databases">
        <authorList>
            <person name="Xu L."/>
            <person name="Lv Z."/>
        </authorList>
    </citation>
    <scope>NUCLEOTIDE SEQUENCE</scope>
    <source>
        <strain evidence="5">LV_2022a</strain>
    </source>
</reference>
<keyword evidence="3" id="KW-0325">Glycoprotein</keyword>
<name>A0AAE1Z8F9_SCHME</name>
<dbReference type="Proteomes" id="UP001292079">
    <property type="component" value="Unassembled WGS sequence"/>
</dbReference>
<dbReference type="EMBL" id="JALJAT010000005">
    <property type="protein sequence ID" value="KAK4469550.1"/>
    <property type="molecule type" value="Genomic_DNA"/>
</dbReference>